<sequence length="158" mass="17371">MSDTLGASSSSSTTACRELPIQSALCTFDCAQVLAEWIATVQERVNPYMGVLGSDDCNMASLEGLVMLEHEDRKLLTKVMEMLRNAEMKMSMDWNNNPNSQGNNILRADSGLGSKVLNVSAYLLDKVVVWPATRLMAQALRAQSEHMEARIKHGGLTH</sequence>
<dbReference type="Proteomes" id="UP000276215">
    <property type="component" value="Unassembled WGS sequence"/>
</dbReference>
<keyword evidence="2" id="KW-1185">Reference proteome</keyword>
<name>A0A3N4JWY3_9PEZI</name>
<protein>
    <submittedName>
        <fullName evidence="1">Uncharacterized protein</fullName>
    </submittedName>
</protein>
<dbReference type="EMBL" id="ML120372">
    <property type="protein sequence ID" value="RPB01539.1"/>
    <property type="molecule type" value="Genomic_DNA"/>
</dbReference>
<reference evidence="1 2" key="1">
    <citation type="journal article" date="2018" name="Nat. Ecol. Evol.">
        <title>Pezizomycetes genomes reveal the molecular basis of ectomycorrhizal truffle lifestyle.</title>
        <authorList>
            <person name="Murat C."/>
            <person name="Payen T."/>
            <person name="Noel B."/>
            <person name="Kuo A."/>
            <person name="Morin E."/>
            <person name="Chen J."/>
            <person name="Kohler A."/>
            <person name="Krizsan K."/>
            <person name="Balestrini R."/>
            <person name="Da Silva C."/>
            <person name="Montanini B."/>
            <person name="Hainaut M."/>
            <person name="Levati E."/>
            <person name="Barry K.W."/>
            <person name="Belfiori B."/>
            <person name="Cichocki N."/>
            <person name="Clum A."/>
            <person name="Dockter R.B."/>
            <person name="Fauchery L."/>
            <person name="Guy J."/>
            <person name="Iotti M."/>
            <person name="Le Tacon F."/>
            <person name="Lindquist E.A."/>
            <person name="Lipzen A."/>
            <person name="Malagnac F."/>
            <person name="Mello A."/>
            <person name="Molinier V."/>
            <person name="Miyauchi S."/>
            <person name="Poulain J."/>
            <person name="Riccioni C."/>
            <person name="Rubini A."/>
            <person name="Sitrit Y."/>
            <person name="Splivallo R."/>
            <person name="Traeger S."/>
            <person name="Wang M."/>
            <person name="Zifcakova L."/>
            <person name="Wipf D."/>
            <person name="Zambonelli A."/>
            <person name="Paolocci F."/>
            <person name="Nowrousian M."/>
            <person name="Ottonello S."/>
            <person name="Baldrian P."/>
            <person name="Spatafora J.W."/>
            <person name="Henrissat B."/>
            <person name="Nagy L.G."/>
            <person name="Aury J.M."/>
            <person name="Wincker P."/>
            <person name="Grigoriev I.V."/>
            <person name="Bonfante P."/>
            <person name="Martin F.M."/>
        </authorList>
    </citation>
    <scope>NUCLEOTIDE SEQUENCE [LARGE SCALE GENOMIC DNA]</scope>
    <source>
        <strain evidence="1 2">120613-1</strain>
    </source>
</reference>
<gene>
    <name evidence="1" type="ORF">L873DRAFT_1676018</name>
</gene>
<dbReference type="AlphaFoldDB" id="A0A3N4JWY3"/>
<accession>A0A3N4JWY3</accession>
<dbReference type="OrthoDB" id="6077919at2759"/>
<proteinExistence type="predicted"/>
<evidence type="ECO:0000313" key="1">
    <source>
        <dbReference type="EMBL" id="RPB01539.1"/>
    </source>
</evidence>
<dbReference type="STRING" id="1336337.A0A3N4JWY3"/>
<evidence type="ECO:0000313" key="2">
    <source>
        <dbReference type="Proteomes" id="UP000276215"/>
    </source>
</evidence>
<organism evidence="1 2">
    <name type="scientific">Choiromyces venosus 120613-1</name>
    <dbReference type="NCBI Taxonomy" id="1336337"/>
    <lineage>
        <taxon>Eukaryota</taxon>
        <taxon>Fungi</taxon>
        <taxon>Dikarya</taxon>
        <taxon>Ascomycota</taxon>
        <taxon>Pezizomycotina</taxon>
        <taxon>Pezizomycetes</taxon>
        <taxon>Pezizales</taxon>
        <taxon>Tuberaceae</taxon>
        <taxon>Choiromyces</taxon>
    </lineage>
</organism>